<dbReference type="PANTHER" id="PTHR43479">
    <property type="entry name" value="ACREF/ENVCD OPERON REPRESSOR-RELATED"/>
    <property type="match status" value="1"/>
</dbReference>
<gene>
    <name evidence="5" type="ORF">N782_09880</name>
</gene>
<sequence length="203" mass="23314">MPRGFTEKEKEKITETLMSEGKRLFSQYGLKKTSVNELAKAAGIAPGSFYTFYQSKEALYFDIIEQEEEAIKNSFIQYEIPKEENTKQAIKDLLMQTFAMIEENALFSQLYLEQNHEALLRKLPDEKLQAHFDNDSETLALITSKWKEEGFLRNIDDDVLAGLFRGVFSMSLHKKEIGEKVYPQTLELLVELIVDGLVVEEGS</sequence>
<dbReference type="InterPro" id="IPR001647">
    <property type="entry name" value="HTH_TetR"/>
</dbReference>
<dbReference type="Proteomes" id="UP000030147">
    <property type="component" value="Unassembled WGS sequence"/>
</dbReference>
<dbReference type="InterPro" id="IPR009057">
    <property type="entry name" value="Homeodomain-like_sf"/>
</dbReference>
<dbReference type="SUPFAM" id="SSF46689">
    <property type="entry name" value="Homeodomain-like"/>
    <property type="match status" value="1"/>
</dbReference>
<dbReference type="OrthoDB" id="9812484at2"/>
<evidence type="ECO:0000256" key="1">
    <source>
        <dbReference type="ARBA" id="ARBA00022491"/>
    </source>
</evidence>
<proteinExistence type="predicted"/>
<dbReference type="Pfam" id="PF00440">
    <property type="entry name" value="TetR_N"/>
    <property type="match status" value="1"/>
</dbReference>
<comment type="caution">
    <text evidence="5">The sequence shown here is derived from an EMBL/GenBank/DDBJ whole genome shotgun (WGS) entry which is preliminary data.</text>
</comment>
<keyword evidence="1" id="KW-0678">Repressor</keyword>
<dbReference type="PANTHER" id="PTHR43479:SF11">
    <property type="entry name" value="ACREF_ENVCD OPERON REPRESSOR-RELATED"/>
    <property type="match status" value="1"/>
</dbReference>
<feature type="domain" description="HTH tetR-type" evidence="4">
    <location>
        <begin position="11"/>
        <end position="71"/>
    </location>
</feature>
<protein>
    <recommendedName>
        <fullName evidence="4">HTH tetR-type domain-containing protein</fullName>
    </recommendedName>
</protein>
<accession>A0A0A2TBI7</accession>
<dbReference type="Gene3D" id="1.10.357.10">
    <property type="entry name" value="Tetracycline Repressor, domain 2"/>
    <property type="match status" value="1"/>
</dbReference>
<evidence type="ECO:0000256" key="2">
    <source>
        <dbReference type="ARBA" id="ARBA00023125"/>
    </source>
</evidence>
<dbReference type="PRINTS" id="PR00455">
    <property type="entry name" value="HTHTETR"/>
</dbReference>
<dbReference type="RefSeq" id="WP_036818860.1">
    <property type="nucleotide sequence ID" value="NZ_AVBF01000021.1"/>
</dbReference>
<reference evidence="5 6" key="1">
    <citation type="journal article" date="2015" name="Stand. Genomic Sci.">
        <title>High quality draft genome sequence of the moderately halophilic bacterium Pontibacillus yanchengensis Y32(T) and comparison among Pontibacillus genomes.</title>
        <authorList>
            <person name="Huang J."/>
            <person name="Qiao Z.X."/>
            <person name="Tang J.W."/>
            <person name="Wang G."/>
        </authorList>
    </citation>
    <scope>NUCLEOTIDE SEQUENCE [LARGE SCALE GENOMIC DNA]</scope>
    <source>
        <strain evidence="5 6">Y32</strain>
    </source>
</reference>
<evidence type="ECO:0000313" key="5">
    <source>
        <dbReference type="EMBL" id="KGP72884.1"/>
    </source>
</evidence>
<dbReference type="AlphaFoldDB" id="A0A0A2TBI7"/>
<evidence type="ECO:0000256" key="3">
    <source>
        <dbReference type="PROSITE-ProRule" id="PRU00335"/>
    </source>
</evidence>
<evidence type="ECO:0000259" key="4">
    <source>
        <dbReference type="PROSITE" id="PS50977"/>
    </source>
</evidence>
<keyword evidence="6" id="KW-1185">Reference proteome</keyword>
<organism evidence="5 6">
    <name type="scientific">Pontibacillus yanchengensis Y32</name>
    <dbReference type="NCBI Taxonomy" id="1385514"/>
    <lineage>
        <taxon>Bacteria</taxon>
        <taxon>Bacillati</taxon>
        <taxon>Bacillota</taxon>
        <taxon>Bacilli</taxon>
        <taxon>Bacillales</taxon>
        <taxon>Bacillaceae</taxon>
        <taxon>Pontibacillus</taxon>
    </lineage>
</organism>
<dbReference type="PROSITE" id="PS50977">
    <property type="entry name" value="HTH_TETR_2"/>
    <property type="match status" value="1"/>
</dbReference>
<dbReference type="GO" id="GO:0003677">
    <property type="term" value="F:DNA binding"/>
    <property type="evidence" value="ECO:0007669"/>
    <property type="project" value="UniProtKB-UniRule"/>
</dbReference>
<dbReference type="STRING" id="1385514.N782_09880"/>
<dbReference type="eggNOG" id="COG1309">
    <property type="taxonomic scope" value="Bacteria"/>
</dbReference>
<name>A0A0A2TBI7_9BACI</name>
<dbReference type="EMBL" id="AVBF01000021">
    <property type="protein sequence ID" value="KGP72884.1"/>
    <property type="molecule type" value="Genomic_DNA"/>
</dbReference>
<keyword evidence="2 3" id="KW-0238">DNA-binding</keyword>
<dbReference type="InterPro" id="IPR050624">
    <property type="entry name" value="HTH-type_Tx_Regulator"/>
</dbReference>
<evidence type="ECO:0000313" key="6">
    <source>
        <dbReference type="Proteomes" id="UP000030147"/>
    </source>
</evidence>
<feature type="DNA-binding region" description="H-T-H motif" evidence="3">
    <location>
        <begin position="34"/>
        <end position="53"/>
    </location>
</feature>